<proteinExistence type="inferred from homology"/>
<evidence type="ECO:0000256" key="8">
    <source>
        <dbReference type="ARBA" id="ARBA00031347"/>
    </source>
</evidence>
<evidence type="ECO:0000313" key="10">
    <source>
        <dbReference type="Proteomes" id="UP000288716"/>
    </source>
</evidence>
<keyword evidence="5" id="KW-0653">Protein transport</keyword>
<evidence type="ECO:0000256" key="5">
    <source>
        <dbReference type="ARBA" id="ARBA00022927"/>
    </source>
</evidence>
<evidence type="ECO:0000256" key="3">
    <source>
        <dbReference type="ARBA" id="ARBA00020983"/>
    </source>
</evidence>
<dbReference type="GO" id="GO:0015031">
    <property type="term" value="P:protein transport"/>
    <property type="evidence" value="ECO:0007669"/>
    <property type="project" value="UniProtKB-KW"/>
</dbReference>
<evidence type="ECO:0000256" key="6">
    <source>
        <dbReference type="ARBA" id="ARBA00023034"/>
    </source>
</evidence>
<dbReference type="AlphaFoldDB" id="A0A443SHG0"/>
<keyword evidence="7" id="KW-0472">Membrane</keyword>
<dbReference type="EMBL" id="NCKV01002372">
    <property type="protein sequence ID" value="RWS26939.1"/>
    <property type="molecule type" value="Genomic_DNA"/>
</dbReference>
<dbReference type="GO" id="GO:0017119">
    <property type="term" value="C:Golgi transport complex"/>
    <property type="evidence" value="ECO:0007669"/>
    <property type="project" value="InterPro"/>
</dbReference>
<name>A0A443SHG0_9ACAR</name>
<comment type="caution">
    <text evidence="9">The sequence shown here is derived from an EMBL/GenBank/DDBJ whole genome shotgun (WGS) entry which is preliminary data.</text>
</comment>
<keyword evidence="10" id="KW-1185">Reference proteome</keyword>
<dbReference type="Proteomes" id="UP000288716">
    <property type="component" value="Unassembled WGS sequence"/>
</dbReference>
<sequence length="155" mass="18188">KLEAFTETQLRIKFLTARDAWLQCLIKEIPTTNSLVYISKLTELYRVNLFDIITQYRAVFAGDDTTTPSIRLYIQVEDVNMKESSILPSWIHYKIESYLKQLETHLNELIANDYNYYPIDAIIDPCFYFGLSMSRIGSDFRPLLLPIFINSFKQI</sequence>
<evidence type="ECO:0000256" key="1">
    <source>
        <dbReference type="ARBA" id="ARBA00004395"/>
    </source>
</evidence>
<dbReference type="InterPro" id="IPR007255">
    <property type="entry name" value="COG8"/>
</dbReference>
<keyword evidence="4" id="KW-0813">Transport</keyword>
<dbReference type="GO" id="GO:0000139">
    <property type="term" value="C:Golgi membrane"/>
    <property type="evidence" value="ECO:0007669"/>
    <property type="project" value="UniProtKB-SubCell"/>
</dbReference>
<dbReference type="VEuPathDB" id="VectorBase:LDEU005102"/>
<gene>
    <name evidence="9" type="ORF">B4U80_11000</name>
</gene>
<evidence type="ECO:0000256" key="2">
    <source>
        <dbReference type="ARBA" id="ARBA00006419"/>
    </source>
</evidence>
<protein>
    <recommendedName>
        <fullName evidence="3">Conserved oligomeric Golgi complex subunit 8</fullName>
    </recommendedName>
    <alternativeName>
        <fullName evidence="8">Component of oligomeric Golgi complex 8</fullName>
    </alternativeName>
</protein>
<dbReference type="PANTHER" id="PTHR21311:SF0">
    <property type="entry name" value="CONSERVED OLIGOMERIC GOLGI COMPLEX SUBUNIT 8"/>
    <property type="match status" value="1"/>
</dbReference>
<accession>A0A443SHG0</accession>
<dbReference type="Pfam" id="PF04124">
    <property type="entry name" value="Dor1"/>
    <property type="match status" value="1"/>
</dbReference>
<dbReference type="STRING" id="299467.A0A443SHG0"/>
<feature type="non-terminal residue" evidence="9">
    <location>
        <position position="155"/>
    </location>
</feature>
<evidence type="ECO:0000256" key="7">
    <source>
        <dbReference type="ARBA" id="ARBA00023136"/>
    </source>
</evidence>
<dbReference type="InterPro" id="IPR016159">
    <property type="entry name" value="Cullin_repeat-like_dom_sf"/>
</dbReference>
<dbReference type="SUPFAM" id="SSF74788">
    <property type="entry name" value="Cullin repeat-like"/>
    <property type="match status" value="1"/>
</dbReference>
<evidence type="ECO:0000256" key="4">
    <source>
        <dbReference type="ARBA" id="ARBA00022448"/>
    </source>
</evidence>
<dbReference type="GO" id="GO:0006891">
    <property type="term" value="P:intra-Golgi vesicle-mediated transport"/>
    <property type="evidence" value="ECO:0007669"/>
    <property type="project" value="TreeGrafter"/>
</dbReference>
<reference evidence="9 10" key="1">
    <citation type="journal article" date="2018" name="Gigascience">
        <title>Genomes of trombidid mites reveal novel predicted allergens and laterally-transferred genes associated with secondary metabolism.</title>
        <authorList>
            <person name="Dong X."/>
            <person name="Chaisiri K."/>
            <person name="Xia D."/>
            <person name="Armstrong S.D."/>
            <person name="Fang Y."/>
            <person name="Donnelly M.J."/>
            <person name="Kadowaki T."/>
            <person name="McGarry J.W."/>
            <person name="Darby A.C."/>
            <person name="Makepeace B.L."/>
        </authorList>
    </citation>
    <scope>NUCLEOTIDE SEQUENCE [LARGE SCALE GENOMIC DNA]</scope>
    <source>
        <strain evidence="9">UoL-UT</strain>
    </source>
</reference>
<comment type="similarity">
    <text evidence="2">Belongs to the COG8 family.</text>
</comment>
<evidence type="ECO:0000313" key="9">
    <source>
        <dbReference type="EMBL" id="RWS26939.1"/>
    </source>
</evidence>
<feature type="non-terminal residue" evidence="9">
    <location>
        <position position="1"/>
    </location>
</feature>
<comment type="subcellular location">
    <subcellularLocation>
        <location evidence="1">Golgi apparatus membrane</location>
        <topology evidence="1">Peripheral membrane protein</topology>
    </subcellularLocation>
</comment>
<dbReference type="OrthoDB" id="1661054at2759"/>
<keyword evidence="6" id="KW-0333">Golgi apparatus</keyword>
<dbReference type="PANTHER" id="PTHR21311">
    <property type="entry name" value="CONSERVED OLIGOMERIC GOLGI COMPLEX COMPONENT 8"/>
    <property type="match status" value="1"/>
</dbReference>
<organism evidence="9 10">
    <name type="scientific">Leptotrombidium deliense</name>
    <dbReference type="NCBI Taxonomy" id="299467"/>
    <lineage>
        <taxon>Eukaryota</taxon>
        <taxon>Metazoa</taxon>
        <taxon>Ecdysozoa</taxon>
        <taxon>Arthropoda</taxon>
        <taxon>Chelicerata</taxon>
        <taxon>Arachnida</taxon>
        <taxon>Acari</taxon>
        <taxon>Acariformes</taxon>
        <taxon>Trombidiformes</taxon>
        <taxon>Prostigmata</taxon>
        <taxon>Anystina</taxon>
        <taxon>Parasitengona</taxon>
        <taxon>Trombiculoidea</taxon>
        <taxon>Trombiculidae</taxon>
        <taxon>Leptotrombidium</taxon>
    </lineage>
</organism>